<evidence type="ECO:0000313" key="9">
    <source>
        <dbReference type="Proteomes" id="UP001172082"/>
    </source>
</evidence>
<evidence type="ECO:0000259" key="7">
    <source>
        <dbReference type="Pfam" id="PF04024"/>
    </source>
</evidence>
<proteinExistence type="predicted"/>
<keyword evidence="9" id="KW-1185">Reference proteome</keyword>
<sequence>MNQRLARSRDRILGGVCGGIANYLGWDPTLVRILYVILSVVSVGFPGTLVYIILWIVMPDEY</sequence>
<evidence type="ECO:0000256" key="2">
    <source>
        <dbReference type="ARBA" id="ARBA00022475"/>
    </source>
</evidence>
<dbReference type="Proteomes" id="UP001172082">
    <property type="component" value="Unassembled WGS sequence"/>
</dbReference>
<dbReference type="InterPro" id="IPR052027">
    <property type="entry name" value="PspC"/>
</dbReference>
<comment type="subcellular location">
    <subcellularLocation>
        <location evidence="1">Cell membrane</location>
        <topology evidence="1">Single-pass membrane protein</topology>
    </subcellularLocation>
</comment>
<organism evidence="8 9">
    <name type="scientific">Splendidivirga corallicola</name>
    <dbReference type="NCBI Taxonomy" id="3051826"/>
    <lineage>
        <taxon>Bacteria</taxon>
        <taxon>Pseudomonadati</taxon>
        <taxon>Bacteroidota</taxon>
        <taxon>Cytophagia</taxon>
        <taxon>Cytophagales</taxon>
        <taxon>Splendidivirgaceae</taxon>
        <taxon>Splendidivirga</taxon>
    </lineage>
</organism>
<feature type="transmembrane region" description="Helical" evidence="6">
    <location>
        <begin position="33"/>
        <end position="57"/>
    </location>
</feature>
<dbReference type="PANTHER" id="PTHR33885:SF3">
    <property type="entry name" value="PHAGE SHOCK PROTEIN C"/>
    <property type="match status" value="1"/>
</dbReference>
<accession>A0ABT8KKI9</accession>
<evidence type="ECO:0000313" key="8">
    <source>
        <dbReference type="EMBL" id="MDN5200100.1"/>
    </source>
</evidence>
<feature type="domain" description="Phage shock protein PspC N-terminal" evidence="7">
    <location>
        <begin position="4"/>
        <end position="61"/>
    </location>
</feature>
<reference evidence="8" key="1">
    <citation type="submission" date="2023-06" db="EMBL/GenBank/DDBJ databases">
        <title>Genomic of Parafulvivirga corallium.</title>
        <authorList>
            <person name="Wang G."/>
        </authorList>
    </citation>
    <scope>NUCLEOTIDE SEQUENCE</scope>
    <source>
        <strain evidence="8">BMA10</strain>
    </source>
</reference>
<comment type="caution">
    <text evidence="8">The sequence shown here is derived from an EMBL/GenBank/DDBJ whole genome shotgun (WGS) entry which is preliminary data.</text>
</comment>
<keyword evidence="4 6" id="KW-1133">Transmembrane helix</keyword>
<gene>
    <name evidence="8" type="ORF">QQ008_01975</name>
</gene>
<name>A0ABT8KKI9_9BACT</name>
<evidence type="ECO:0000256" key="5">
    <source>
        <dbReference type="ARBA" id="ARBA00023136"/>
    </source>
</evidence>
<evidence type="ECO:0000256" key="6">
    <source>
        <dbReference type="SAM" id="Phobius"/>
    </source>
</evidence>
<evidence type="ECO:0000256" key="4">
    <source>
        <dbReference type="ARBA" id="ARBA00022989"/>
    </source>
</evidence>
<evidence type="ECO:0000256" key="1">
    <source>
        <dbReference type="ARBA" id="ARBA00004162"/>
    </source>
</evidence>
<dbReference type="RefSeq" id="WP_346750127.1">
    <property type="nucleotide sequence ID" value="NZ_JAUJEA010000001.1"/>
</dbReference>
<keyword evidence="3 6" id="KW-0812">Transmembrane</keyword>
<dbReference type="PANTHER" id="PTHR33885">
    <property type="entry name" value="PHAGE SHOCK PROTEIN C"/>
    <property type="match status" value="1"/>
</dbReference>
<dbReference type="Pfam" id="PF04024">
    <property type="entry name" value="PspC"/>
    <property type="match status" value="1"/>
</dbReference>
<keyword evidence="2" id="KW-1003">Cell membrane</keyword>
<dbReference type="InterPro" id="IPR007168">
    <property type="entry name" value="Phageshock_PspC_N"/>
</dbReference>
<dbReference type="EMBL" id="JAUJEA010000001">
    <property type="protein sequence ID" value="MDN5200100.1"/>
    <property type="molecule type" value="Genomic_DNA"/>
</dbReference>
<protein>
    <submittedName>
        <fullName evidence="8">PspC domain-containing protein</fullName>
    </submittedName>
</protein>
<keyword evidence="5 6" id="KW-0472">Membrane</keyword>
<evidence type="ECO:0000256" key="3">
    <source>
        <dbReference type="ARBA" id="ARBA00022692"/>
    </source>
</evidence>